<dbReference type="OrthoDB" id="4704294at2"/>
<protein>
    <submittedName>
        <fullName evidence="2">Carboxymuconolactone decarboxylase family protein</fullName>
    </submittedName>
</protein>
<proteinExistence type="predicted"/>
<dbReference type="SUPFAM" id="SSF69118">
    <property type="entry name" value="AhpD-like"/>
    <property type="match status" value="1"/>
</dbReference>
<comment type="caution">
    <text evidence="2">The sequence shown here is derived from an EMBL/GenBank/DDBJ whole genome shotgun (WGS) entry which is preliminary data.</text>
</comment>
<name>A0A561BA36_9BURK</name>
<dbReference type="PANTHER" id="PTHR34846">
    <property type="entry name" value="4-CARBOXYMUCONOLACTONE DECARBOXYLASE FAMILY PROTEIN (AFU_ORTHOLOGUE AFUA_6G11590)"/>
    <property type="match status" value="1"/>
</dbReference>
<dbReference type="EMBL" id="VIVL01000015">
    <property type="protein sequence ID" value="TWD75795.1"/>
    <property type="molecule type" value="Genomic_DNA"/>
</dbReference>
<evidence type="ECO:0000259" key="1">
    <source>
        <dbReference type="Pfam" id="PF02627"/>
    </source>
</evidence>
<accession>A0A561BA36</accession>
<dbReference type="GO" id="GO:0051920">
    <property type="term" value="F:peroxiredoxin activity"/>
    <property type="evidence" value="ECO:0007669"/>
    <property type="project" value="InterPro"/>
</dbReference>
<dbReference type="AlphaFoldDB" id="A0A561BA36"/>
<sequence>MPARIEPATPPFGEDISRPLDRLMKGQPPLRLFTTLARDPRLFQKFFAGGLLDKGNLSIRQREIVIHRTTALCKSEYEWGIHVTAFSGLAGLTPEQVQATVTASGNEACWSAEEHVLLRLCDSLHEHSDIDDGLWDELRNYFTEEAIIELLMLAGFYRTVSYLTNGLRMPLEEAGARFPA</sequence>
<organism evidence="2 3">
    <name type="scientific">Variovorax beijingensis</name>
    <dbReference type="NCBI Taxonomy" id="2496117"/>
    <lineage>
        <taxon>Bacteria</taxon>
        <taxon>Pseudomonadati</taxon>
        <taxon>Pseudomonadota</taxon>
        <taxon>Betaproteobacteria</taxon>
        <taxon>Burkholderiales</taxon>
        <taxon>Comamonadaceae</taxon>
        <taxon>Variovorax</taxon>
    </lineage>
</organism>
<feature type="domain" description="Carboxymuconolactone decarboxylase-like" evidence="1">
    <location>
        <begin position="46"/>
        <end position="117"/>
    </location>
</feature>
<dbReference type="Gene3D" id="1.20.1290.10">
    <property type="entry name" value="AhpD-like"/>
    <property type="match status" value="1"/>
</dbReference>
<gene>
    <name evidence="2" type="ORF">FB547_1158</name>
</gene>
<dbReference type="RefSeq" id="WP_145747116.1">
    <property type="nucleotide sequence ID" value="NZ_VIVL01000015.1"/>
</dbReference>
<reference evidence="2 3" key="1">
    <citation type="submission" date="2019-06" db="EMBL/GenBank/DDBJ databases">
        <title>Sorghum-associated microbial communities from plants grown in Nebraska, USA.</title>
        <authorList>
            <person name="Schachtman D."/>
        </authorList>
    </citation>
    <scope>NUCLEOTIDE SEQUENCE [LARGE SCALE GENOMIC DNA]</scope>
    <source>
        <strain evidence="2 3">T529</strain>
    </source>
</reference>
<dbReference type="PANTHER" id="PTHR34846:SF5">
    <property type="entry name" value="CARBOXYMUCONOLACTONE DECARBOXYLASE-LIKE DOMAIN-CONTAINING PROTEIN"/>
    <property type="match status" value="1"/>
</dbReference>
<dbReference type="InterPro" id="IPR003779">
    <property type="entry name" value="CMD-like"/>
</dbReference>
<dbReference type="Pfam" id="PF02627">
    <property type="entry name" value="CMD"/>
    <property type="match status" value="1"/>
</dbReference>
<evidence type="ECO:0000313" key="2">
    <source>
        <dbReference type="EMBL" id="TWD75795.1"/>
    </source>
</evidence>
<dbReference type="Proteomes" id="UP000319722">
    <property type="component" value="Unassembled WGS sequence"/>
</dbReference>
<evidence type="ECO:0000313" key="3">
    <source>
        <dbReference type="Proteomes" id="UP000319722"/>
    </source>
</evidence>
<dbReference type="InterPro" id="IPR029032">
    <property type="entry name" value="AhpD-like"/>
</dbReference>